<reference evidence="5" key="2">
    <citation type="submission" date="2025-08" db="UniProtKB">
        <authorList>
            <consortium name="RefSeq"/>
        </authorList>
    </citation>
    <scope>IDENTIFICATION</scope>
    <source>
        <tissue evidence="5">Young leaves</tissue>
    </source>
</reference>
<keyword evidence="2" id="KW-0472">Membrane</keyword>
<keyword evidence="2" id="KW-0812">Transmembrane</keyword>
<dbReference type="InterPro" id="IPR008972">
    <property type="entry name" value="Cupredoxin"/>
</dbReference>
<feature type="signal peptide" evidence="3">
    <location>
        <begin position="1"/>
        <end position="26"/>
    </location>
</feature>
<reference evidence="4" key="1">
    <citation type="journal article" date="2019" name="Nat. Commun.">
        <title>Genome-wide association mapping of date palm fruit traits.</title>
        <authorList>
            <person name="Hazzouri K.M."/>
            <person name="Gros-Balthazard M."/>
            <person name="Flowers J.M."/>
            <person name="Copetti D."/>
            <person name="Lemansour A."/>
            <person name="Lebrun M."/>
            <person name="Masmoudi K."/>
            <person name="Ferrand S."/>
            <person name="Dhar M.I."/>
            <person name="Fresquez Z.A."/>
            <person name="Rosas U."/>
            <person name="Zhang J."/>
            <person name="Talag J."/>
            <person name="Lee S."/>
            <person name="Kudrna D."/>
            <person name="Powell R.F."/>
            <person name="Leitch I.J."/>
            <person name="Krueger R.R."/>
            <person name="Wing R.A."/>
            <person name="Amiri K.M.A."/>
            <person name="Purugganan M.D."/>
        </authorList>
    </citation>
    <scope>NUCLEOTIDE SEQUENCE [LARGE SCALE GENOMIC DNA]</scope>
    <source>
        <strain evidence="4">cv. Khalas</strain>
    </source>
</reference>
<sequence>MGGALSISFLLILSLLLFLLARPSQAMNAVVMDGVAEWKGLTVRVGDSLVFRHKHHLQNLYLFHNRRAFDRCSFSQAALIYDGSNSTRFTWHAARPGYYYFSPRDSSGRRCEKGEKLLVRVITPDLAPSFPPTVVAPFPIALPPTAGGDLPSHGWPISSPSSTPTPAPEAAAPSFSGPLEPSNGHAPANAPLPDSGGGIPFISSNPAVPLPSDETDSATILPLPSPGNANQVVGQGSLLRAGTSWLMVVMMVFFGLAAERYFPLGTCF</sequence>
<proteinExistence type="predicted"/>
<organism evidence="4 5">
    <name type="scientific">Phoenix dactylifera</name>
    <name type="common">Date palm</name>
    <dbReference type="NCBI Taxonomy" id="42345"/>
    <lineage>
        <taxon>Eukaryota</taxon>
        <taxon>Viridiplantae</taxon>
        <taxon>Streptophyta</taxon>
        <taxon>Embryophyta</taxon>
        <taxon>Tracheophyta</taxon>
        <taxon>Spermatophyta</taxon>
        <taxon>Magnoliopsida</taxon>
        <taxon>Liliopsida</taxon>
        <taxon>Arecaceae</taxon>
        <taxon>Coryphoideae</taxon>
        <taxon>Phoeniceae</taxon>
        <taxon>Phoenix</taxon>
    </lineage>
</organism>
<accession>A0A8B7BRY9</accession>
<dbReference type="SUPFAM" id="SSF49503">
    <property type="entry name" value="Cupredoxins"/>
    <property type="match status" value="1"/>
</dbReference>
<dbReference type="Proteomes" id="UP000228380">
    <property type="component" value="Chromosome 10"/>
</dbReference>
<dbReference type="RefSeq" id="XP_008784170.2">
    <property type="nucleotide sequence ID" value="XM_008785948.4"/>
</dbReference>
<evidence type="ECO:0000256" key="1">
    <source>
        <dbReference type="SAM" id="MobiDB-lite"/>
    </source>
</evidence>
<evidence type="ECO:0000313" key="5">
    <source>
        <dbReference type="RefSeq" id="XP_008784170.2"/>
    </source>
</evidence>
<dbReference type="PANTHER" id="PTHR34662">
    <property type="entry name" value="OS04G0422700 PROTEIN"/>
    <property type="match status" value="1"/>
</dbReference>
<dbReference type="GeneID" id="103703179"/>
<feature type="transmembrane region" description="Helical" evidence="2">
    <location>
        <begin position="238"/>
        <end position="258"/>
    </location>
</feature>
<dbReference type="KEGG" id="pda:103703179"/>
<dbReference type="AlphaFoldDB" id="A0A8B7BRY9"/>
<keyword evidence="2" id="KW-1133">Transmembrane helix</keyword>
<feature type="compositionally biased region" description="Low complexity" evidence="1">
    <location>
        <begin position="156"/>
        <end position="176"/>
    </location>
</feature>
<evidence type="ECO:0000256" key="3">
    <source>
        <dbReference type="SAM" id="SignalP"/>
    </source>
</evidence>
<feature type="chain" id="PRO_5034950430" evidence="3">
    <location>
        <begin position="27"/>
        <end position="268"/>
    </location>
</feature>
<dbReference type="Gene3D" id="2.60.40.420">
    <property type="entry name" value="Cupredoxins - blue copper proteins"/>
    <property type="match status" value="1"/>
</dbReference>
<feature type="region of interest" description="Disordered" evidence="1">
    <location>
        <begin position="149"/>
        <end position="217"/>
    </location>
</feature>
<dbReference type="OrthoDB" id="10259572at2759"/>
<gene>
    <name evidence="5" type="primary">LOC103703179</name>
</gene>
<protein>
    <submittedName>
        <fullName evidence="5">Early nodulin-20-like isoform X1</fullName>
    </submittedName>
</protein>
<name>A0A8B7BRY9_PHODC</name>
<dbReference type="PANTHER" id="PTHR34662:SF3">
    <property type="entry name" value="OS04G0422700 PROTEIN"/>
    <property type="match status" value="1"/>
</dbReference>
<evidence type="ECO:0000256" key="2">
    <source>
        <dbReference type="SAM" id="Phobius"/>
    </source>
</evidence>
<keyword evidence="3" id="KW-0732">Signal</keyword>
<keyword evidence="4" id="KW-1185">Reference proteome</keyword>
<evidence type="ECO:0000313" key="4">
    <source>
        <dbReference type="Proteomes" id="UP000228380"/>
    </source>
</evidence>